<dbReference type="OrthoDB" id="9807416at2"/>
<dbReference type="Gene3D" id="1.10.1270.20">
    <property type="entry name" value="tRNA(m1g37)methyltransferase, domain 2"/>
    <property type="match status" value="1"/>
</dbReference>
<evidence type="ECO:0000256" key="10">
    <source>
        <dbReference type="ARBA" id="ARBA00022691"/>
    </source>
</evidence>
<comment type="function">
    <text evidence="1 15 17">Specifically methylates guanosine-37 in various tRNAs.</text>
</comment>
<dbReference type="GO" id="GO:0052906">
    <property type="term" value="F:tRNA (guanine(37)-N1)-methyltransferase activity"/>
    <property type="evidence" value="ECO:0007669"/>
    <property type="project" value="UniProtKB-UniRule"/>
</dbReference>
<reference evidence="19 20" key="1">
    <citation type="submission" date="2014-06" db="EMBL/GenBank/DDBJ databases">
        <title>The genome of the endonuclear symbiont Nucleicultrix amoebiphila.</title>
        <authorList>
            <person name="Schulz F."/>
            <person name="Horn M."/>
        </authorList>
    </citation>
    <scope>NUCLEOTIDE SEQUENCE [LARGE SCALE GENOMIC DNA]</scope>
    <source>
        <strain evidence="19 20">FS5</strain>
    </source>
</reference>
<evidence type="ECO:0000256" key="7">
    <source>
        <dbReference type="ARBA" id="ARBA00022490"/>
    </source>
</evidence>
<evidence type="ECO:0000256" key="4">
    <source>
        <dbReference type="ARBA" id="ARBA00011738"/>
    </source>
</evidence>
<evidence type="ECO:0000259" key="18">
    <source>
        <dbReference type="Pfam" id="PF01746"/>
    </source>
</evidence>
<dbReference type="InterPro" id="IPR002649">
    <property type="entry name" value="tRNA_m1G_MeTrfase_TrmD"/>
</dbReference>
<keyword evidence="11 15" id="KW-0819">tRNA processing</keyword>
<keyword evidence="10 15" id="KW-0949">S-adenosyl-L-methionine</keyword>
<evidence type="ECO:0000256" key="16">
    <source>
        <dbReference type="PIRSR" id="PIRSR000386-1"/>
    </source>
</evidence>
<feature type="domain" description="tRNA methyltransferase TRMD/TRM10-type" evidence="18">
    <location>
        <begin position="1"/>
        <end position="225"/>
    </location>
</feature>
<evidence type="ECO:0000256" key="17">
    <source>
        <dbReference type="RuleBase" id="RU003464"/>
    </source>
</evidence>
<comment type="similarity">
    <text evidence="3 15 17">Belongs to the RNA methyltransferase TrmD family.</text>
</comment>
<protein>
    <recommendedName>
        <fullName evidence="6 15">tRNA (guanine-N(1)-)-methyltransferase</fullName>
        <ecNumber evidence="5 15">2.1.1.228</ecNumber>
    </recommendedName>
    <alternativeName>
        <fullName evidence="12 15">M1G-methyltransferase</fullName>
    </alternativeName>
    <alternativeName>
        <fullName evidence="13 15">tRNA [GM37] methyltransferase</fullName>
    </alternativeName>
</protein>
<dbReference type="EMBL" id="CP008743">
    <property type="protein sequence ID" value="ARN84428.1"/>
    <property type="molecule type" value="Genomic_DNA"/>
</dbReference>
<dbReference type="PIRSF" id="PIRSF000386">
    <property type="entry name" value="tRNA_mtase"/>
    <property type="match status" value="1"/>
</dbReference>
<evidence type="ECO:0000256" key="2">
    <source>
        <dbReference type="ARBA" id="ARBA00004496"/>
    </source>
</evidence>
<accession>A0A1W6N3U2</accession>
<dbReference type="NCBIfam" id="NF000648">
    <property type="entry name" value="PRK00026.1"/>
    <property type="match status" value="1"/>
</dbReference>
<sequence length="238" mass="26876">MHFKVFTLFPELFPGPLKASIIGKALDNELWQCEAINIRDYATDKHRTVDDIVYGGGPGMVMRADVVDAALRAHFQVKKPRTLLYLTPRGTPLKQSRVKELAHCSTIGLLCGRFEGIDQRVIDDWCIEEVSIGDFVLSGGELAAMMLMDSVLRLLPGVIGSPESLDEESFNEDLLEYPQYTRPADWNGMKVPEELISGNHALIRKWRRQQAEKITSLRRPDLWKQYCEKSKGLGKGES</sequence>
<keyword evidence="20" id="KW-1185">Reference proteome</keyword>
<keyword evidence="9 15" id="KW-0808">Transferase</keyword>
<evidence type="ECO:0000256" key="14">
    <source>
        <dbReference type="ARBA" id="ARBA00047783"/>
    </source>
</evidence>
<comment type="subcellular location">
    <subcellularLocation>
        <location evidence="2 15 17">Cytoplasm</location>
    </subcellularLocation>
</comment>
<dbReference type="Gene3D" id="3.40.1280.10">
    <property type="match status" value="1"/>
</dbReference>
<dbReference type="SUPFAM" id="SSF75217">
    <property type="entry name" value="alpha/beta knot"/>
    <property type="match status" value="1"/>
</dbReference>
<dbReference type="CDD" id="cd18080">
    <property type="entry name" value="TrmD-like"/>
    <property type="match status" value="1"/>
</dbReference>
<evidence type="ECO:0000256" key="9">
    <source>
        <dbReference type="ARBA" id="ARBA00022679"/>
    </source>
</evidence>
<dbReference type="Proteomes" id="UP000237351">
    <property type="component" value="Chromosome"/>
</dbReference>
<evidence type="ECO:0000256" key="1">
    <source>
        <dbReference type="ARBA" id="ARBA00002634"/>
    </source>
</evidence>
<evidence type="ECO:0000313" key="19">
    <source>
        <dbReference type="EMBL" id="ARN84428.1"/>
    </source>
</evidence>
<evidence type="ECO:0000313" key="20">
    <source>
        <dbReference type="Proteomes" id="UP000237351"/>
    </source>
</evidence>
<keyword evidence="7 15" id="KW-0963">Cytoplasm</keyword>
<dbReference type="EC" id="2.1.1.228" evidence="5 15"/>
<organism evidence="19 20">
    <name type="scientific">Candidatus Nucleicultrix amoebiphila FS5</name>
    <dbReference type="NCBI Taxonomy" id="1414854"/>
    <lineage>
        <taxon>Bacteria</taxon>
        <taxon>Pseudomonadati</taxon>
        <taxon>Pseudomonadota</taxon>
        <taxon>Alphaproteobacteria</taxon>
        <taxon>Holosporales</taxon>
        <taxon>Candidatus Nucleicultricaceae</taxon>
        <taxon>Candidatus Nucleicultrix</taxon>
    </lineage>
</organism>
<evidence type="ECO:0000256" key="3">
    <source>
        <dbReference type="ARBA" id="ARBA00007630"/>
    </source>
</evidence>
<dbReference type="PANTHER" id="PTHR46417">
    <property type="entry name" value="TRNA (GUANINE-N(1)-)-METHYLTRANSFERASE"/>
    <property type="match status" value="1"/>
</dbReference>
<comment type="subunit">
    <text evidence="4 15 17">Homodimer.</text>
</comment>
<evidence type="ECO:0000256" key="15">
    <source>
        <dbReference type="HAMAP-Rule" id="MF_00605"/>
    </source>
</evidence>
<evidence type="ECO:0000256" key="11">
    <source>
        <dbReference type="ARBA" id="ARBA00022694"/>
    </source>
</evidence>
<dbReference type="RefSeq" id="WP_085783823.1">
    <property type="nucleotide sequence ID" value="NZ_CP008743.1"/>
</dbReference>
<gene>
    <name evidence="15" type="primary">trmD</name>
    <name evidence="19" type="ORF">GQ61_02815</name>
</gene>
<evidence type="ECO:0000256" key="6">
    <source>
        <dbReference type="ARBA" id="ARBA00014679"/>
    </source>
</evidence>
<dbReference type="InterPro" id="IPR016009">
    <property type="entry name" value="tRNA_MeTrfase_TRMD/TRM10"/>
</dbReference>
<name>A0A1W6N3U2_9PROT</name>
<dbReference type="HAMAP" id="MF_00605">
    <property type="entry name" value="TrmD"/>
    <property type="match status" value="1"/>
</dbReference>
<dbReference type="NCBIfam" id="TIGR00088">
    <property type="entry name" value="trmD"/>
    <property type="match status" value="1"/>
</dbReference>
<dbReference type="AlphaFoldDB" id="A0A1W6N3U2"/>
<dbReference type="InterPro" id="IPR023148">
    <property type="entry name" value="tRNA_m1G_MeTrfase_C_sf"/>
</dbReference>
<feature type="binding site" evidence="15 16">
    <location>
        <begin position="132"/>
        <end position="137"/>
    </location>
    <ligand>
        <name>S-adenosyl-L-methionine</name>
        <dbReference type="ChEBI" id="CHEBI:59789"/>
    </ligand>
</feature>
<dbReference type="InterPro" id="IPR029028">
    <property type="entry name" value="Alpha/beta_knot_MTases"/>
</dbReference>
<dbReference type="STRING" id="1414854.GQ61_02815"/>
<feature type="binding site" evidence="15 16">
    <location>
        <position position="112"/>
    </location>
    <ligand>
        <name>S-adenosyl-L-methionine</name>
        <dbReference type="ChEBI" id="CHEBI:59789"/>
    </ligand>
</feature>
<proteinExistence type="inferred from homology"/>
<evidence type="ECO:0000256" key="12">
    <source>
        <dbReference type="ARBA" id="ARBA00029736"/>
    </source>
</evidence>
<dbReference type="KEGG" id="naf:GQ61_02815"/>
<evidence type="ECO:0000256" key="8">
    <source>
        <dbReference type="ARBA" id="ARBA00022603"/>
    </source>
</evidence>
<evidence type="ECO:0000256" key="5">
    <source>
        <dbReference type="ARBA" id="ARBA00012807"/>
    </source>
</evidence>
<dbReference type="PANTHER" id="PTHR46417:SF1">
    <property type="entry name" value="TRNA (GUANINE-N(1)-)-METHYLTRANSFERASE"/>
    <property type="match status" value="1"/>
</dbReference>
<dbReference type="InterPro" id="IPR029026">
    <property type="entry name" value="tRNA_m1G_MTases_N"/>
</dbReference>
<dbReference type="GO" id="GO:0005829">
    <property type="term" value="C:cytosol"/>
    <property type="evidence" value="ECO:0007669"/>
    <property type="project" value="TreeGrafter"/>
</dbReference>
<evidence type="ECO:0000256" key="13">
    <source>
        <dbReference type="ARBA" id="ARBA00033392"/>
    </source>
</evidence>
<keyword evidence="8 15" id="KW-0489">Methyltransferase</keyword>
<dbReference type="FunFam" id="3.40.1280.10:FF:000001">
    <property type="entry name" value="tRNA (guanine-N(1)-)-methyltransferase"/>
    <property type="match status" value="1"/>
</dbReference>
<dbReference type="GO" id="GO:0002939">
    <property type="term" value="P:tRNA N1-guanine methylation"/>
    <property type="evidence" value="ECO:0007669"/>
    <property type="project" value="TreeGrafter"/>
</dbReference>
<dbReference type="Pfam" id="PF01746">
    <property type="entry name" value="tRNA_m1G_MT"/>
    <property type="match status" value="1"/>
</dbReference>
<comment type="catalytic activity">
    <reaction evidence="14 15 17">
        <text>guanosine(37) in tRNA + S-adenosyl-L-methionine = N(1)-methylguanosine(37) in tRNA + S-adenosyl-L-homocysteine + H(+)</text>
        <dbReference type="Rhea" id="RHEA:36899"/>
        <dbReference type="Rhea" id="RHEA-COMP:10145"/>
        <dbReference type="Rhea" id="RHEA-COMP:10147"/>
        <dbReference type="ChEBI" id="CHEBI:15378"/>
        <dbReference type="ChEBI" id="CHEBI:57856"/>
        <dbReference type="ChEBI" id="CHEBI:59789"/>
        <dbReference type="ChEBI" id="CHEBI:73542"/>
        <dbReference type="ChEBI" id="CHEBI:74269"/>
        <dbReference type="EC" id="2.1.1.228"/>
    </reaction>
</comment>